<dbReference type="Gene3D" id="3.30.750.70">
    <property type="entry name" value="4-hydroxybutyrate coenzyme like domains"/>
    <property type="match status" value="1"/>
</dbReference>
<comment type="function">
    <text evidence="6">Repressor of the lactose catabolism operon. Galactose-6-phosphate is the inducer.</text>
</comment>
<gene>
    <name evidence="8" type="ORF">FD09_GL001774</name>
</gene>
<evidence type="ECO:0000256" key="3">
    <source>
        <dbReference type="ARBA" id="ARBA00023015"/>
    </source>
</evidence>
<dbReference type="SUPFAM" id="SSF100950">
    <property type="entry name" value="NagB/RpiA/CoA transferase-like"/>
    <property type="match status" value="1"/>
</dbReference>
<dbReference type="PRINTS" id="PR00037">
    <property type="entry name" value="HTHLACR"/>
</dbReference>
<dbReference type="InterPro" id="IPR050313">
    <property type="entry name" value="Carb_Metab_HTH_regulators"/>
</dbReference>
<proteinExistence type="predicted"/>
<dbReference type="PROSITE" id="PS51000">
    <property type="entry name" value="HTH_DEOR_2"/>
    <property type="match status" value="1"/>
</dbReference>
<feature type="domain" description="HTH deoR-type" evidence="7">
    <location>
        <begin position="22"/>
        <end position="77"/>
    </location>
</feature>
<dbReference type="Pfam" id="PF08220">
    <property type="entry name" value="HTH_DeoR"/>
    <property type="match status" value="1"/>
</dbReference>
<evidence type="ECO:0000256" key="5">
    <source>
        <dbReference type="ARBA" id="ARBA00023163"/>
    </source>
</evidence>
<dbReference type="Proteomes" id="UP000051330">
    <property type="component" value="Unassembled WGS sequence"/>
</dbReference>
<evidence type="ECO:0000256" key="4">
    <source>
        <dbReference type="ARBA" id="ARBA00023125"/>
    </source>
</evidence>
<reference evidence="8 9" key="1">
    <citation type="journal article" date="2015" name="Genome Announc.">
        <title>Expanding the biotechnology potential of lactobacilli through comparative genomics of 213 strains and associated genera.</title>
        <authorList>
            <person name="Sun Z."/>
            <person name="Harris H.M."/>
            <person name="McCann A."/>
            <person name="Guo C."/>
            <person name="Argimon S."/>
            <person name="Zhang W."/>
            <person name="Yang X."/>
            <person name="Jeffery I.B."/>
            <person name="Cooney J.C."/>
            <person name="Kagawa T.F."/>
            <person name="Liu W."/>
            <person name="Song Y."/>
            <person name="Salvetti E."/>
            <person name="Wrobel A."/>
            <person name="Rasinkangas P."/>
            <person name="Parkhill J."/>
            <person name="Rea M.C."/>
            <person name="O'Sullivan O."/>
            <person name="Ritari J."/>
            <person name="Douillard F.P."/>
            <person name="Paul Ross R."/>
            <person name="Yang R."/>
            <person name="Briner A.E."/>
            <person name="Felis G.E."/>
            <person name="de Vos W.M."/>
            <person name="Barrangou R."/>
            <person name="Klaenhammer T.R."/>
            <person name="Caufield P.W."/>
            <person name="Cui Y."/>
            <person name="Zhang H."/>
            <person name="O'Toole P.W."/>
        </authorList>
    </citation>
    <scope>NUCLEOTIDE SEQUENCE [LARGE SCALE GENOMIC DNA]</scope>
    <source>
        <strain evidence="8 9">DSM 12744</strain>
    </source>
</reference>
<protein>
    <recommendedName>
        <fullName evidence="1">Lactose phosphotransferase system repressor</fullName>
    </recommendedName>
</protein>
<keyword evidence="4" id="KW-0238">DNA-binding</keyword>
<keyword evidence="2" id="KW-0678">Repressor</keyword>
<dbReference type="InterPro" id="IPR018356">
    <property type="entry name" value="Tscrpt_reg_HTH_DeoR_CS"/>
</dbReference>
<dbReference type="SMART" id="SM00420">
    <property type="entry name" value="HTH_DEOR"/>
    <property type="match status" value="1"/>
</dbReference>
<keyword evidence="9" id="KW-1185">Reference proteome</keyword>
<name>A0A0R1N7V4_9LACO</name>
<evidence type="ECO:0000313" key="8">
    <source>
        <dbReference type="EMBL" id="KRL13746.1"/>
    </source>
</evidence>
<dbReference type="SUPFAM" id="SSF46785">
    <property type="entry name" value="Winged helix' DNA-binding domain"/>
    <property type="match status" value="1"/>
</dbReference>
<dbReference type="EMBL" id="AZEC01000003">
    <property type="protein sequence ID" value="KRL13746.1"/>
    <property type="molecule type" value="Genomic_DNA"/>
</dbReference>
<dbReference type="Pfam" id="PF00455">
    <property type="entry name" value="DeoRC"/>
    <property type="match status" value="1"/>
</dbReference>
<dbReference type="Gene3D" id="1.10.10.10">
    <property type="entry name" value="Winged helix-like DNA-binding domain superfamily/Winged helix DNA-binding domain"/>
    <property type="match status" value="1"/>
</dbReference>
<evidence type="ECO:0000256" key="6">
    <source>
        <dbReference type="ARBA" id="ARBA00024937"/>
    </source>
</evidence>
<keyword evidence="5" id="KW-0804">Transcription</keyword>
<dbReference type="InterPro" id="IPR037171">
    <property type="entry name" value="NagB/RpiA_transferase-like"/>
</dbReference>
<evidence type="ECO:0000256" key="2">
    <source>
        <dbReference type="ARBA" id="ARBA00022491"/>
    </source>
</evidence>
<dbReference type="SMART" id="SM01134">
    <property type="entry name" value="DeoRC"/>
    <property type="match status" value="1"/>
</dbReference>
<evidence type="ECO:0000256" key="1">
    <source>
        <dbReference type="ARBA" id="ARBA00021390"/>
    </source>
</evidence>
<comment type="caution">
    <text evidence="8">The sequence shown here is derived from an EMBL/GenBank/DDBJ whole genome shotgun (WGS) entry which is preliminary data.</text>
</comment>
<dbReference type="PANTHER" id="PTHR30363:SF4">
    <property type="entry name" value="GLYCEROL-3-PHOSPHATE REGULON REPRESSOR"/>
    <property type="match status" value="1"/>
</dbReference>
<dbReference type="InterPro" id="IPR014036">
    <property type="entry name" value="DeoR-like_C"/>
</dbReference>
<dbReference type="PROSITE" id="PS00894">
    <property type="entry name" value="HTH_DEOR_1"/>
    <property type="match status" value="1"/>
</dbReference>
<dbReference type="AlphaFoldDB" id="A0A0R1N7V4"/>
<dbReference type="PATRIC" id="fig|1423792.3.peg.1798"/>
<evidence type="ECO:0000313" key="9">
    <source>
        <dbReference type="Proteomes" id="UP000051330"/>
    </source>
</evidence>
<dbReference type="InterPro" id="IPR036388">
    <property type="entry name" value="WH-like_DNA-bd_sf"/>
</dbReference>
<dbReference type="STRING" id="1423792.FD09_GL001774"/>
<sequence>MSGDSEQNQTGTNKKAGDRMLKRERLMTIRDLVDRKGIITVSEICDNLGVSTMTVRRDLNELAEQNILVRIHGGAQSRQYSQMTELSRVEKRSLHVSAKTQIAKIVASLIDDGDTVYIGPGTTNELIAQFVSAADVRVITNSLPVFQTFQERSDRFQLELIGGTYRTRSGAFIGSLANEVLNRLRMDKAFVSVNGVEDNVISNANAEEGQTQSIALSNSGKRYVVGDHSKLNKRDFYGFYDLDQMDGLITDSGASSADVEKYRRFTQVLTGTQKNTK</sequence>
<dbReference type="InterPro" id="IPR036390">
    <property type="entry name" value="WH_DNA-bd_sf"/>
</dbReference>
<dbReference type="PANTHER" id="PTHR30363">
    <property type="entry name" value="HTH-TYPE TRANSCRIPTIONAL REGULATOR SRLR-RELATED"/>
    <property type="match status" value="1"/>
</dbReference>
<keyword evidence="3" id="KW-0805">Transcription regulation</keyword>
<organism evidence="8 9">
    <name type="scientific">Schleiferilactobacillus perolens DSM 12744</name>
    <dbReference type="NCBI Taxonomy" id="1423792"/>
    <lineage>
        <taxon>Bacteria</taxon>
        <taxon>Bacillati</taxon>
        <taxon>Bacillota</taxon>
        <taxon>Bacilli</taxon>
        <taxon>Lactobacillales</taxon>
        <taxon>Lactobacillaceae</taxon>
        <taxon>Schleiferilactobacillus</taxon>
    </lineage>
</organism>
<accession>A0A0R1N7V4</accession>
<dbReference type="InterPro" id="IPR001034">
    <property type="entry name" value="DeoR_HTH"/>
</dbReference>
<dbReference type="GO" id="GO:0003677">
    <property type="term" value="F:DNA binding"/>
    <property type="evidence" value="ECO:0007669"/>
    <property type="project" value="UniProtKB-KW"/>
</dbReference>
<dbReference type="GO" id="GO:0003700">
    <property type="term" value="F:DNA-binding transcription factor activity"/>
    <property type="evidence" value="ECO:0007669"/>
    <property type="project" value="InterPro"/>
</dbReference>
<evidence type="ECO:0000259" key="7">
    <source>
        <dbReference type="PROSITE" id="PS51000"/>
    </source>
</evidence>